<dbReference type="InterPro" id="IPR036412">
    <property type="entry name" value="HAD-like_sf"/>
</dbReference>
<keyword evidence="5 16" id="KW-0812">Transmembrane</keyword>
<dbReference type="InterPro" id="IPR023214">
    <property type="entry name" value="HAD_sf"/>
</dbReference>
<feature type="transmembrane region" description="Helical" evidence="16">
    <location>
        <begin position="187"/>
        <end position="206"/>
    </location>
</feature>
<evidence type="ECO:0000256" key="9">
    <source>
        <dbReference type="ARBA" id="ARBA00022840"/>
    </source>
</evidence>
<dbReference type="PRINTS" id="PR00942">
    <property type="entry name" value="CUATPASEI"/>
</dbReference>
<dbReference type="Pfam" id="PF00403">
    <property type="entry name" value="HMA"/>
    <property type="match status" value="2"/>
</dbReference>
<evidence type="ECO:0000256" key="10">
    <source>
        <dbReference type="ARBA" id="ARBA00022967"/>
    </source>
</evidence>
<dbReference type="InterPro" id="IPR023298">
    <property type="entry name" value="ATPase_P-typ_TM_dom_sf"/>
</dbReference>
<keyword evidence="8" id="KW-0187">Copper transport</keyword>
<organism evidence="18 19">
    <name type="scientific">Clydaea vesicula</name>
    <dbReference type="NCBI Taxonomy" id="447962"/>
    <lineage>
        <taxon>Eukaryota</taxon>
        <taxon>Fungi</taxon>
        <taxon>Fungi incertae sedis</taxon>
        <taxon>Chytridiomycota</taxon>
        <taxon>Chytridiomycota incertae sedis</taxon>
        <taxon>Chytridiomycetes</taxon>
        <taxon>Lobulomycetales</taxon>
        <taxon>Lobulomycetaceae</taxon>
        <taxon>Clydaea</taxon>
    </lineage>
</organism>
<dbReference type="InterPro" id="IPR059000">
    <property type="entry name" value="ATPase_P-type_domA"/>
</dbReference>
<dbReference type="InterPro" id="IPR017969">
    <property type="entry name" value="Heavy-metal-associated_CS"/>
</dbReference>
<dbReference type="SFLD" id="SFLDF00027">
    <property type="entry name" value="p-type_atpase"/>
    <property type="match status" value="1"/>
</dbReference>
<dbReference type="PRINTS" id="PR00119">
    <property type="entry name" value="CATATPASE"/>
</dbReference>
<dbReference type="PANTHER" id="PTHR43520:SF8">
    <property type="entry name" value="P-TYPE CU(+) TRANSPORTER"/>
    <property type="match status" value="1"/>
</dbReference>
<keyword evidence="11 16" id="KW-1133">Transmembrane helix</keyword>
<keyword evidence="6 16" id="KW-0479">Metal-binding</keyword>
<dbReference type="GO" id="GO:0004674">
    <property type="term" value="F:protein serine/threonine kinase activity"/>
    <property type="evidence" value="ECO:0007669"/>
    <property type="project" value="UniProtKB-KW"/>
</dbReference>
<evidence type="ECO:0000256" key="7">
    <source>
        <dbReference type="ARBA" id="ARBA00022741"/>
    </source>
</evidence>
<keyword evidence="12" id="KW-0186">Copper</keyword>
<evidence type="ECO:0000256" key="5">
    <source>
        <dbReference type="ARBA" id="ARBA00022692"/>
    </source>
</evidence>
<evidence type="ECO:0000256" key="6">
    <source>
        <dbReference type="ARBA" id="ARBA00022723"/>
    </source>
</evidence>
<feature type="transmembrane region" description="Helical" evidence="16">
    <location>
        <begin position="418"/>
        <end position="438"/>
    </location>
</feature>
<dbReference type="GO" id="GO:0140581">
    <property type="term" value="F:P-type monovalent copper transporter activity"/>
    <property type="evidence" value="ECO:0007669"/>
    <property type="project" value="UniProtKB-EC"/>
</dbReference>
<comment type="subcellular location">
    <subcellularLocation>
        <location evidence="1">Endomembrane system</location>
        <topology evidence="1">Multi-pass membrane protein</topology>
    </subcellularLocation>
    <subcellularLocation>
        <location evidence="16">Membrane</location>
    </subcellularLocation>
</comment>
<evidence type="ECO:0000256" key="2">
    <source>
        <dbReference type="ARBA" id="ARBA00006024"/>
    </source>
</evidence>
<comment type="caution">
    <text evidence="18">The sequence shown here is derived from an EMBL/GenBank/DDBJ whole genome shotgun (WGS) entry which is preliminary data.</text>
</comment>
<dbReference type="InterPro" id="IPR036163">
    <property type="entry name" value="HMA_dom_sf"/>
</dbReference>
<keyword evidence="4" id="KW-0813">Transport</keyword>
<feature type="transmembrane region" description="Helical" evidence="16">
    <location>
        <begin position="860"/>
        <end position="882"/>
    </location>
</feature>
<dbReference type="InterPro" id="IPR001757">
    <property type="entry name" value="P_typ_ATPase"/>
</dbReference>
<feature type="transmembrane region" description="Helical" evidence="16">
    <location>
        <begin position="227"/>
        <end position="249"/>
    </location>
</feature>
<dbReference type="GO" id="GO:0016887">
    <property type="term" value="F:ATP hydrolysis activity"/>
    <property type="evidence" value="ECO:0007669"/>
    <property type="project" value="InterPro"/>
</dbReference>
<feature type="transmembrane region" description="Helical" evidence="16">
    <location>
        <begin position="255"/>
        <end position="275"/>
    </location>
</feature>
<dbReference type="CDD" id="cd00371">
    <property type="entry name" value="HMA"/>
    <property type="match status" value="2"/>
</dbReference>
<dbReference type="NCBIfam" id="TIGR01525">
    <property type="entry name" value="ATPase-IB_hvy"/>
    <property type="match status" value="1"/>
</dbReference>
<evidence type="ECO:0000256" key="8">
    <source>
        <dbReference type="ARBA" id="ARBA00022796"/>
    </source>
</evidence>
<dbReference type="SUPFAM" id="SSF81653">
    <property type="entry name" value="Calcium ATPase, transduction domain A"/>
    <property type="match status" value="1"/>
</dbReference>
<dbReference type="GO" id="GO:0005507">
    <property type="term" value="F:copper ion binding"/>
    <property type="evidence" value="ECO:0007669"/>
    <property type="project" value="TreeGrafter"/>
</dbReference>
<dbReference type="InterPro" id="IPR006121">
    <property type="entry name" value="HMA_dom"/>
</dbReference>
<feature type="transmembrane region" description="Helical" evidence="16">
    <location>
        <begin position="458"/>
        <end position="485"/>
    </location>
</feature>
<dbReference type="PROSITE" id="PS50846">
    <property type="entry name" value="HMA_2"/>
    <property type="match status" value="2"/>
</dbReference>
<feature type="transmembrane region" description="Helical" evidence="16">
    <location>
        <begin position="157"/>
        <end position="175"/>
    </location>
</feature>
<dbReference type="EC" id="7.2.2.8" evidence="3"/>
<dbReference type="Pfam" id="PF00122">
    <property type="entry name" value="E1-E2_ATPase"/>
    <property type="match status" value="1"/>
</dbReference>
<evidence type="ECO:0000256" key="4">
    <source>
        <dbReference type="ARBA" id="ARBA00022448"/>
    </source>
</evidence>
<dbReference type="Gene3D" id="3.40.50.1000">
    <property type="entry name" value="HAD superfamily/HAD-like"/>
    <property type="match status" value="1"/>
</dbReference>
<keyword evidence="7 16" id="KW-0547">Nucleotide-binding</keyword>
<dbReference type="SFLD" id="SFLDS00003">
    <property type="entry name" value="Haloacid_Dehalogenase"/>
    <property type="match status" value="1"/>
</dbReference>
<dbReference type="SUPFAM" id="SSF56784">
    <property type="entry name" value="HAD-like"/>
    <property type="match status" value="1"/>
</dbReference>
<evidence type="ECO:0000313" key="19">
    <source>
        <dbReference type="Proteomes" id="UP001211065"/>
    </source>
</evidence>
<protein>
    <recommendedName>
        <fullName evidence="3">P-type Cu(+) transporter</fullName>
        <ecNumber evidence="3">7.2.2.8</ecNumber>
    </recommendedName>
    <alternativeName>
        <fullName evidence="15">Cu(2+)-ATPase</fullName>
    </alternativeName>
</protein>
<dbReference type="FunFam" id="3.30.70.100:FF:000001">
    <property type="entry name" value="ATPase copper transporting beta"/>
    <property type="match status" value="2"/>
</dbReference>
<dbReference type="Gene3D" id="3.40.1110.10">
    <property type="entry name" value="Calcium-transporting ATPase, cytoplasmic domain N"/>
    <property type="match status" value="1"/>
</dbReference>
<evidence type="ECO:0000256" key="13">
    <source>
        <dbReference type="ARBA" id="ARBA00023065"/>
    </source>
</evidence>
<sequence>MTCASCVASIERHLKGINGISSCKVALLAERADVAYNPSIFTPSQVAELINEIGFEAEVISSDNLGEVDLKLFGMTCASCSGKIERAIKALPGINYCSVNLLGQTGKFKFEKNLIGVRDIVEKIESLGFNALLEDKNANAQIESLERTKETSAWKAQFIHSLCFALPVSIISMFLPQNLTDIEMIHGLTYANVAMMLFTIPIQFVIGRRFHVSAYKTLKHGGANMDVLVSLGTNISFFLSVFAMIYAMIETTHPATVFFETSSTLLTFISLGRWLENKAKGKTSSALSKLLTLAPAHAYLLKLDESTGIMSEKEIPSEFIQAEDLLKVFPGERIPTDGIIEFGNSSIDESLVTGEPVPVKKSLGDTVIGGTVNGTGLLHIRATRVGSDTTLSQIVKLVGEAQTAKAPIQAFADKISGYFVPAVVLTGLITFLVWWIILSCMNEHIMMQQWSFPGNLKLHTGSLSVIFIALNFGMSVIVVACPCALGLATPTAVMVGTGIGAQLGILIKGGTSIEAAYKVNKVIFDKTGTLTVGKLVVVFQQLLTRSVGQTKEGSVELTDAVFYALVGTAEAGSEHPLAKAIASHAKTLLNIPDGQNFPFELANFNSFPGAGIKCEIKNLKTAKNDLVKLPAGATEVTIGNLEFLKSNSIVISEGMLNSKKFYENQGHTVVLVAFNNICTGFIALSDALKPESICAVKALKSLGIEVAMVTGDQQETANYIAKQCGIDEVHAGVSPAGKKKIVSEMQNSGSSESVSGTPYRKIQGGFVVAMVGDGVNDSASIAQADVGIAVYGGTDVAVEAASVVLMRPDLLDVVTALDLSRKIFNRIRMNFLFASVYNVIMVPWAMGIFVTIGYPLSPMMSGMAMSFSSVSVVLSSLMLKLYKKPDFTKFRDYDDENYYVEDLQAIGDVPEDDTIGLLNKFSMESDRKSSHSSKTSFDRVRNIFDGFSGFNNAKGYEKLDN</sequence>
<keyword evidence="19" id="KW-1185">Reference proteome</keyword>
<dbReference type="PROSITE" id="PS01047">
    <property type="entry name" value="HMA_1"/>
    <property type="match status" value="1"/>
</dbReference>
<dbReference type="SUPFAM" id="SSF81665">
    <property type="entry name" value="Calcium ATPase, transmembrane domain M"/>
    <property type="match status" value="1"/>
</dbReference>
<dbReference type="GO" id="GO:0016020">
    <property type="term" value="C:membrane"/>
    <property type="evidence" value="ECO:0007669"/>
    <property type="project" value="UniProtKB-SubCell"/>
</dbReference>
<dbReference type="SUPFAM" id="SSF55008">
    <property type="entry name" value="HMA, heavy metal-associated domain"/>
    <property type="match status" value="2"/>
</dbReference>
<dbReference type="FunFam" id="2.70.150.10:FF:000002">
    <property type="entry name" value="Copper-transporting ATPase 1, putative"/>
    <property type="match status" value="1"/>
</dbReference>
<keyword evidence="14 16" id="KW-0472">Membrane</keyword>
<dbReference type="InterPro" id="IPR008250">
    <property type="entry name" value="ATPase_P-typ_transduc_dom_A_sf"/>
</dbReference>
<dbReference type="PRINTS" id="PR00943">
    <property type="entry name" value="CUATPASE"/>
</dbReference>
<dbReference type="Pfam" id="PF00702">
    <property type="entry name" value="Hydrolase"/>
    <property type="match status" value="1"/>
</dbReference>
<gene>
    <name evidence="18" type="primary">RAN1_1</name>
    <name evidence="18" type="ORF">HK099_006108</name>
</gene>
<dbReference type="NCBIfam" id="TIGR01494">
    <property type="entry name" value="ATPase_P-type"/>
    <property type="match status" value="1"/>
</dbReference>
<keyword evidence="18" id="KW-0723">Serine/threonine-protein kinase</keyword>
<dbReference type="GO" id="GO:0043682">
    <property type="term" value="F:P-type divalent copper transporter activity"/>
    <property type="evidence" value="ECO:0007669"/>
    <property type="project" value="TreeGrafter"/>
</dbReference>
<proteinExistence type="inferred from homology"/>
<dbReference type="Proteomes" id="UP001211065">
    <property type="component" value="Unassembled WGS sequence"/>
</dbReference>
<evidence type="ECO:0000259" key="17">
    <source>
        <dbReference type="PROSITE" id="PS50846"/>
    </source>
</evidence>
<evidence type="ECO:0000256" key="16">
    <source>
        <dbReference type="RuleBase" id="RU362081"/>
    </source>
</evidence>
<keyword evidence="10" id="KW-1278">Translocase</keyword>
<keyword evidence="9 16" id="KW-0067">ATP-binding</keyword>
<dbReference type="PANTHER" id="PTHR43520">
    <property type="entry name" value="ATP7, ISOFORM B"/>
    <property type="match status" value="1"/>
</dbReference>
<dbReference type="EMBL" id="JADGJW010000506">
    <property type="protein sequence ID" value="KAJ3215984.1"/>
    <property type="molecule type" value="Genomic_DNA"/>
</dbReference>
<keyword evidence="18" id="KW-0808">Transferase</keyword>
<dbReference type="Gene3D" id="2.70.150.10">
    <property type="entry name" value="Calcium-transporting ATPase, cytoplasmic transduction domain A"/>
    <property type="match status" value="1"/>
</dbReference>
<evidence type="ECO:0000256" key="11">
    <source>
        <dbReference type="ARBA" id="ARBA00022989"/>
    </source>
</evidence>
<evidence type="ECO:0000313" key="18">
    <source>
        <dbReference type="EMBL" id="KAJ3215984.1"/>
    </source>
</evidence>
<name>A0AAD5XX61_9FUNG</name>
<comment type="similarity">
    <text evidence="2 16">Belongs to the cation transport ATPase (P-type) (TC 3.A.3) family. Type IB subfamily.</text>
</comment>
<dbReference type="InterPro" id="IPR044492">
    <property type="entry name" value="P_typ_ATPase_HD_dom"/>
</dbReference>
<evidence type="ECO:0000256" key="3">
    <source>
        <dbReference type="ARBA" id="ARBA00012517"/>
    </source>
</evidence>
<dbReference type="FunFam" id="3.40.50.1000:FF:000144">
    <property type="entry name" value="copper-transporting ATPase 1 isoform X2"/>
    <property type="match status" value="1"/>
</dbReference>
<dbReference type="SFLD" id="SFLDG00002">
    <property type="entry name" value="C1.7:_P-type_atpase_like"/>
    <property type="match status" value="1"/>
</dbReference>
<dbReference type="InterPro" id="IPR023299">
    <property type="entry name" value="ATPase_P-typ_cyto_dom_N"/>
</dbReference>
<dbReference type="GO" id="GO:0055070">
    <property type="term" value="P:copper ion homeostasis"/>
    <property type="evidence" value="ECO:0007669"/>
    <property type="project" value="TreeGrafter"/>
</dbReference>
<dbReference type="InterPro" id="IPR027256">
    <property type="entry name" value="P-typ_ATPase_IB"/>
</dbReference>
<dbReference type="AlphaFoldDB" id="A0AAD5XX61"/>
<dbReference type="InterPro" id="IPR018303">
    <property type="entry name" value="ATPase_P-typ_P_site"/>
</dbReference>
<feature type="transmembrane region" description="Helical" evidence="16">
    <location>
        <begin position="831"/>
        <end position="854"/>
    </location>
</feature>
<feature type="domain" description="HMA" evidence="17">
    <location>
        <begin position="66"/>
        <end position="132"/>
    </location>
</feature>
<accession>A0AAD5XX61</accession>
<dbReference type="GO" id="GO:0005524">
    <property type="term" value="F:ATP binding"/>
    <property type="evidence" value="ECO:0007669"/>
    <property type="project" value="UniProtKB-UniRule"/>
</dbReference>
<keyword evidence="18" id="KW-0418">Kinase</keyword>
<reference evidence="18" key="1">
    <citation type="submission" date="2020-05" db="EMBL/GenBank/DDBJ databases">
        <title>Phylogenomic resolution of chytrid fungi.</title>
        <authorList>
            <person name="Stajich J.E."/>
            <person name="Amses K."/>
            <person name="Simmons R."/>
            <person name="Seto K."/>
            <person name="Myers J."/>
            <person name="Bonds A."/>
            <person name="Quandt C.A."/>
            <person name="Barry K."/>
            <person name="Liu P."/>
            <person name="Grigoriev I."/>
            <person name="Longcore J.E."/>
            <person name="James T.Y."/>
        </authorList>
    </citation>
    <scope>NUCLEOTIDE SEQUENCE</scope>
    <source>
        <strain evidence="18">JEL0476</strain>
    </source>
</reference>
<dbReference type="Gene3D" id="3.30.70.100">
    <property type="match status" value="2"/>
</dbReference>
<keyword evidence="13" id="KW-0406">Ion transport</keyword>
<dbReference type="GO" id="GO:0012505">
    <property type="term" value="C:endomembrane system"/>
    <property type="evidence" value="ECO:0007669"/>
    <property type="project" value="UniProtKB-SubCell"/>
</dbReference>
<feature type="domain" description="HMA" evidence="17">
    <location>
        <begin position="1"/>
        <end position="58"/>
    </location>
</feature>
<evidence type="ECO:0000256" key="14">
    <source>
        <dbReference type="ARBA" id="ARBA00023136"/>
    </source>
</evidence>
<evidence type="ECO:0000256" key="12">
    <source>
        <dbReference type="ARBA" id="ARBA00023008"/>
    </source>
</evidence>
<dbReference type="PROSITE" id="PS00154">
    <property type="entry name" value="ATPASE_E1_E2"/>
    <property type="match status" value="1"/>
</dbReference>
<evidence type="ECO:0000256" key="1">
    <source>
        <dbReference type="ARBA" id="ARBA00004127"/>
    </source>
</evidence>
<evidence type="ECO:0000256" key="15">
    <source>
        <dbReference type="ARBA" id="ARBA00080126"/>
    </source>
</evidence>
<dbReference type="CDD" id="cd02094">
    <property type="entry name" value="P-type_ATPase_Cu-like"/>
    <property type="match status" value="1"/>
</dbReference>